<organism evidence="1 2">
    <name type="scientific">Thorsellia kenyensis</name>
    <dbReference type="NCBI Taxonomy" id="1549888"/>
    <lineage>
        <taxon>Bacteria</taxon>
        <taxon>Pseudomonadati</taxon>
        <taxon>Pseudomonadota</taxon>
        <taxon>Gammaproteobacteria</taxon>
        <taxon>Enterobacterales</taxon>
        <taxon>Thorselliaceae</taxon>
        <taxon>Thorsellia</taxon>
    </lineage>
</organism>
<reference evidence="1 2" key="1">
    <citation type="submission" date="2024-09" db="EMBL/GenBank/DDBJ databases">
        <authorList>
            <person name="Sun Q."/>
            <person name="Mori K."/>
        </authorList>
    </citation>
    <scope>NUCLEOTIDE SEQUENCE [LARGE SCALE GENOMIC DNA]</scope>
    <source>
        <strain evidence="1 2">CCM 8545</strain>
    </source>
</reference>
<sequence length="107" mass="11717">MNNHMKFKGLLNVLKAGVLVLFISSFIGSHAKSPEVTLQPQITLPVSNQNGNQNEIARLCRQQACCIYNGQFYSEGAIISLNNNMILHCSRNPNVTGAGAVTWSQLK</sequence>
<keyword evidence="2" id="KW-1185">Reference proteome</keyword>
<gene>
    <name evidence="1" type="ORF">ACFFIT_03380</name>
</gene>
<evidence type="ECO:0000313" key="1">
    <source>
        <dbReference type="EMBL" id="MFC0179147.1"/>
    </source>
</evidence>
<dbReference type="RefSeq" id="WP_385876237.1">
    <property type="nucleotide sequence ID" value="NZ_JBHLXE010000033.1"/>
</dbReference>
<dbReference type="Pfam" id="PF07383">
    <property type="entry name" value="DUF1496"/>
    <property type="match status" value="1"/>
</dbReference>
<dbReference type="InterPro" id="IPR009971">
    <property type="entry name" value="DUF1496"/>
</dbReference>
<name>A0ABV6C849_9GAMM</name>
<accession>A0ABV6C849</accession>
<dbReference type="EMBL" id="JBHLXE010000033">
    <property type="protein sequence ID" value="MFC0179147.1"/>
    <property type="molecule type" value="Genomic_DNA"/>
</dbReference>
<proteinExistence type="predicted"/>
<evidence type="ECO:0000313" key="2">
    <source>
        <dbReference type="Proteomes" id="UP001589758"/>
    </source>
</evidence>
<protein>
    <submittedName>
        <fullName evidence="1">DUF1496 domain-containing protein</fullName>
    </submittedName>
</protein>
<comment type="caution">
    <text evidence="1">The sequence shown here is derived from an EMBL/GenBank/DDBJ whole genome shotgun (WGS) entry which is preliminary data.</text>
</comment>
<dbReference type="Proteomes" id="UP001589758">
    <property type="component" value="Unassembled WGS sequence"/>
</dbReference>